<reference evidence="10 11" key="1">
    <citation type="submission" date="2014-01" db="EMBL/GenBank/DDBJ databases">
        <title>Actinotalea ferrariae CF5-4.</title>
        <authorList>
            <person name="Chen F."/>
            <person name="Li Y."/>
            <person name="Wang G."/>
        </authorList>
    </citation>
    <scope>NUCLEOTIDE SEQUENCE [LARGE SCALE GENOMIC DNA]</scope>
    <source>
        <strain evidence="10 11">CF5-4</strain>
    </source>
</reference>
<evidence type="ECO:0000256" key="1">
    <source>
        <dbReference type="ARBA" id="ARBA00003686"/>
    </source>
</evidence>
<keyword evidence="6 9" id="KW-0687">Ribonucleoprotein</keyword>
<keyword evidence="11" id="KW-1185">Reference proteome</keyword>
<dbReference type="RefSeq" id="WP_034222926.1">
    <property type="nucleotide sequence ID" value="NZ_AXCW01000024.1"/>
</dbReference>
<dbReference type="GO" id="GO:0015935">
    <property type="term" value="C:small ribosomal subunit"/>
    <property type="evidence" value="ECO:0007669"/>
    <property type="project" value="TreeGrafter"/>
</dbReference>
<dbReference type="GO" id="GO:0006412">
    <property type="term" value="P:translation"/>
    <property type="evidence" value="ECO:0007669"/>
    <property type="project" value="UniProtKB-UniRule"/>
</dbReference>
<dbReference type="GO" id="GO:0019843">
    <property type="term" value="F:rRNA binding"/>
    <property type="evidence" value="ECO:0007669"/>
    <property type="project" value="UniProtKB-UniRule"/>
</dbReference>
<comment type="caution">
    <text evidence="10">The sequence shown here is derived from an EMBL/GenBank/DDBJ whole genome shotgun (WGS) entry which is preliminary data.</text>
</comment>
<dbReference type="HAMAP" id="MF_00537">
    <property type="entry name" value="Ribosomal_uS14_1"/>
    <property type="match status" value="1"/>
</dbReference>
<evidence type="ECO:0000256" key="8">
    <source>
        <dbReference type="ARBA" id="ARBA00047110"/>
    </source>
</evidence>
<proteinExistence type="inferred from homology"/>
<evidence type="ECO:0000256" key="2">
    <source>
        <dbReference type="ARBA" id="ARBA00009083"/>
    </source>
</evidence>
<evidence type="ECO:0000256" key="6">
    <source>
        <dbReference type="ARBA" id="ARBA00023274"/>
    </source>
</evidence>
<gene>
    <name evidence="9" type="primary">rpsN</name>
    <name evidence="10" type="ORF">N866_08080</name>
</gene>
<dbReference type="Gene3D" id="1.10.287.1480">
    <property type="match status" value="1"/>
</dbReference>
<accession>A0A021VX53</accession>
<dbReference type="SUPFAM" id="SSF57716">
    <property type="entry name" value="Glucocorticoid receptor-like (DNA-binding domain)"/>
    <property type="match status" value="1"/>
</dbReference>
<dbReference type="EMBL" id="AXCW01000024">
    <property type="protein sequence ID" value="EYR64600.1"/>
    <property type="molecule type" value="Genomic_DNA"/>
</dbReference>
<evidence type="ECO:0000313" key="10">
    <source>
        <dbReference type="EMBL" id="EYR64600.1"/>
    </source>
</evidence>
<dbReference type="Pfam" id="PF00253">
    <property type="entry name" value="Ribosomal_S14"/>
    <property type="match status" value="1"/>
</dbReference>
<dbReference type="FunFam" id="1.10.287.1480:FF:000001">
    <property type="entry name" value="30S ribosomal protein S14"/>
    <property type="match status" value="1"/>
</dbReference>
<dbReference type="OrthoDB" id="9810484at2"/>
<evidence type="ECO:0000256" key="4">
    <source>
        <dbReference type="ARBA" id="ARBA00022884"/>
    </source>
</evidence>
<sequence length="101" mass="11749">MAKTSRIVRDRQRREVVARWAERRRALKRASVDPHRTAAERAEAMRALHALPRDASPTRLRNRDVVDGRPRGHLRSVGLSRIRFRQMALRGELPGFTKSSW</sequence>
<keyword evidence="4 9" id="KW-0694">RNA-binding</keyword>
<name>A0A021VX53_9CELL</name>
<organism evidence="10 11">
    <name type="scientific">Actinotalea ferrariae CF5-4</name>
    <dbReference type="NCBI Taxonomy" id="948458"/>
    <lineage>
        <taxon>Bacteria</taxon>
        <taxon>Bacillati</taxon>
        <taxon>Actinomycetota</taxon>
        <taxon>Actinomycetes</taxon>
        <taxon>Micrococcales</taxon>
        <taxon>Cellulomonadaceae</taxon>
        <taxon>Actinotalea</taxon>
    </lineage>
</organism>
<comment type="similarity">
    <text evidence="2 9">Belongs to the universal ribosomal protein uS14 family.</text>
</comment>
<dbReference type="InterPro" id="IPR023036">
    <property type="entry name" value="Ribosomal_uS14_bac/plastid"/>
</dbReference>
<comment type="function">
    <text evidence="1 9">Binds 16S rRNA, required for the assembly of 30S particles and may also be responsible for determining the conformation of the 16S rRNA at the A site.</text>
</comment>
<protein>
    <recommendedName>
        <fullName evidence="7 9">Small ribosomal subunit protein uS14</fullName>
    </recommendedName>
</protein>
<keyword evidence="3 9" id="KW-0699">rRNA-binding</keyword>
<dbReference type="GO" id="GO:0003735">
    <property type="term" value="F:structural constituent of ribosome"/>
    <property type="evidence" value="ECO:0007669"/>
    <property type="project" value="InterPro"/>
</dbReference>
<evidence type="ECO:0000256" key="5">
    <source>
        <dbReference type="ARBA" id="ARBA00022980"/>
    </source>
</evidence>
<dbReference type="GO" id="GO:0005737">
    <property type="term" value="C:cytoplasm"/>
    <property type="evidence" value="ECO:0007669"/>
    <property type="project" value="UniProtKB-ARBA"/>
</dbReference>
<dbReference type="Proteomes" id="UP000019753">
    <property type="component" value="Unassembled WGS sequence"/>
</dbReference>
<dbReference type="AlphaFoldDB" id="A0A021VX53"/>
<dbReference type="PANTHER" id="PTHR19836">
    <property type="entry name" value="30S RIBOSOMAL PROTEIN S14"/>
    <property type="match status" value="1"/>
</dbReference>
<evidence type="ECO:0000256" key="7">
    <source>
        <dbReference type="ARBA" id="ARBA00035167"/>
    </source>
</evidence>
<comment type="subunit">
    <text evidence="8 9">Part of the 30S ribosomal subunit. Contacts proteins S3 and S10.</text>
</comment>
<dbReference type="InterPro" id="IPR001209">
    <property type="entry name" value="Ribosomal_uS14"/>
</dbReference>
<dbReference type="PANTHER" id="PTHR19836:SF23">
    <property type="entry name" value="SMALL RIBOSOMAL SUBUNIT PROTEIN US14A"/>
    <property type="match status" value="1"/>
</dbReference>
<evidence type="ECO:0000256" key="3">
    <source>
        <dbReference type="ARBA" id="ARBA00022730"/>
    </source>
</evidence>
<evidence type="ECO:0000313" key="11">
    <source>
        <dbReference type="Proteomes" id="UP000019753"/>
    </source>
</evidence>
<evidence type="ECO:0000256" key="9">
    <source>
        <dbReference type="HAMAP-Rule" id="MF_00537"/>
    </source>
</evidence>
<dbReference type="NCBIfam" id="NF006477">
    <property type="entry name" value="PRK08881.1"/>
    <property type="match status" value="1"/>
</dbReference>
<keyword evidence="5 9" id="KW-0689">Ribosomal protein</keyword>